<keyword evidence="2" id="KW-1185">Reference proteome</keyword>
<gene>
    <name evidence="1" type="ORF">EVAR_100524_1</name>
</gene>
<proteinExistence type="predicted"/>
<protein>
    <submittedName>
        <fullName evidence="1">Uncharacterized protein</fullName>
    </submittedName>
</protein>
<sequence length="122" mass="13501">MSLTPVKFYRTVRSITQGMRVTNRPVSTSIKPSDGDYRTTGAGRSQLILDIEELKHDRLKNKRNVTCRVRVKRLPEGRVTCRDIKMHEESRRVLHKGIAMVAGARGQEGEGGGAGLGSALVK</sequence>
<reference evidence="1 2" key="1">
    <citation type="journal article" date="2019" name="Commun. Biol.">
        <title>The bagworm genome reveals a unique fibroin gene that provides high tensile strength.</title>
        <authorList>
            <person name="Kono N."/>
            <person name="Nakamura H."/>
            <person name="Ohtoshi R."/>
            <person name="Tomita M."/>
            <person name="Numata K."/>
            <person name="Arakawa K."/>
        </authorList>
    </citation>
    <scope>NUCLEOTIDE SEQUENCE [LARGE SCALE GENOMIC DNA]</scope>
</reference>
<accession>A0A4C2A8R7</accession>
<evidence type="ECO:0000313" key="1">
    <source>
        <dbReference type="EMBL" id="GBP97251.1"/>
    </source>
</evidence>
<evidence type="ECO:0000313" key="2">
    <source>
        <dbReference type="Proteomes" id="UP000299102"/>
    </source>
</evidence>
<comment type="caution">
    <text evidence="1">The sequence shown here is derived from an EMBL/GenBank/DDBJ whole genome shotgun (WGS) entry which is preliminary data.</text>
</comment>
<dbReference type="Proteomes" id="UP000299102">
    <property type="component" value="Unassembled WGS sequence"/>
</dbReference>
<dbReference type="EMBL" id="BGZK01002905">
    <property type="protein sequence ID" value="GBP97251.1"/>
    <property type="molecule type" value="Genomic_DNA"/>
</dbReference>
<dbReference type="AlphaFoldDB" id="A0A4C2A8R7"/>
<name>A0A4C2A8R7_EUMVA</name>
<organism evidence="1 2">
    <name type="scientific">Eumeta variegata</name>
    <name type="common">Bagworm moth</name>
    <name type="synonym">Eumeta japonica</name>
    <dbReference type="NCBI Taxonomy" id="151549"/>
    <lineage>
        <taxon>Eukaryota</taxon>
        <taxon>Metazoa</taxon>
        <taxon>Ecdysozoa</taxon>
        <taxon>Arthropoda</taxon>
        <taxon>Hexapoda</taxon>
        <taxon>Insecta</taxon>
        <taxon>Pterygota</taxon>
        <taxon>Neoptera</taxon>
        <taxon>Endopterygota</taxon>
        <taxon>Lepidoptera</taxon>
        <taxon>Glossata</taxon>
        <taxon>Ditrysia</taxon>
        <taxon>Tineoidea</taxon>
        <taxon>Psychidae</taxon>
        <taxon>Oiketicinae</taxon>
        <taxon>Eumeta</taxon>
    </lineage>
</organism>